<protein>
    <recommendedName>
        <fullName evidence="4">Erythromycin esterase family protein</fullName>
    </recommendedName>
</protein>
<feature type="signal peptide" evidence="1">
    <location>
        <begin position="1"/>
        <end position="20"/>
    </location>
</feature>
<evidence type="ECO:0008006" key="4">
    <source>
        <dbReference type="Google" id="ProtNLM"/>
    </source>
</evidence>
<feature type="chain" id="PRO_5045847280" description="Erythromycin esterase family protein" evidence="1">
    <location>
        <begin position="21"/>
        <end position="455"/>
    </location>
</feature>
<reference evidence="2 3" key="1">
    <citation type="submission" date="2024-06" db="EMBL/GenBank/DDBJ databases">
        <authorList>
            <person name="Woo H."/>
        </authorList>
    </citation>
    <scope>NUCLEOTIDE SEQUENCE [LARGE SCALE GENOMIC DNA]</scope>
    <source>
        <strain evidence="2 3">Si-c</strain>
    </source>
</reference>
<organism evidence="2 3">
    <name type="scientific">Rhodanobacter lycopersici</name>
    <dbReference type="NCBI Taxonomy" id="3162487"/>
    <lineage>
        <taxon>Bacteria</taxon>
        <taxon>Pseudomonadati</taxon>
        <taxon>Pseudomonadota</taxon>
        <taxon>Gammaproteobacteria</taxon>
        <taxon>Lysobacterales</taxon>
        <taxon>Rhodanobacteraceae</taxon>
        <taxon>Rhodanobacter</taxon>
    </lineage>
</organism>
<comment type="caution">
    <text evidence="2">The sequence shown here is derived from an EMBL/GenBank/DDBJ whole genome shotgun (WGS) entry which is preliminary data.</text>
</comment>
<dbReference type="RefSeq" id="WP_367855264.1">
    <property type="nucleotide sequence ID" value="NZ_JBFOHK010000004.1"/>
</dbReference>
<evidence type="ECO:0000313" key="3">
    <source>
        <dbReference type="Proteomes" id="UP001556220"/>
    </source>
</evidence>
<sequence length="455" mass="49970">MLARVLLCLALVLASTTAVADKPPPTLDELFRTLQPLTGDLARYDYLLRTLPRLAPDDRPIAVQLLAGVESELGLYNQAILDFPLKPRLPAGLILPQPDAWRAVDAADTIAGLAAGRRIVMINEAHHDAHTRELTLALLPRLRALGFTHFAAEALGDHDPELAQRGYPDVGSGSEYLHEPLYGEIVRTAIRLGFVLVPYDGASSDPTSREKEQARNLYQRVFRQDPAARLFVHTGYAHVDKAKGRLGNVSPMAMQLQQLSGFEPLSVDQTVFCDVGSDNAFDPYHQLVAAFQPRRPIVLVANTGRKVWSAAPKQYDISVILPPGIPLSAKPGEKDAEHTTWLSFGLSGIPVQATKQKPARPAWLDLEGRRRPYPIDASLCQRKFPCVAEAHYENEPDGASAADRYLFGKSGERESLHLFPGRYRLRAFDSEGRSLHEQAIVVADAAPAPADAFKP</sequence>
<accession>A0ABV3QIU8</accession>
<proteinExistence type="predicted"/>
<name>A0ABV3QIU8_9GAMM</name>
<dbReference type="Proteomes" id="UP001556220">
    <property type="component" value="Unassembled WGS sequence"/>
</dbReference>
<keyword evidence="3" id="KW-1185">Reference proteome</keyword>
<evidence type="ECO:0000256" key="1">
    <source>
        <dbReference type="SAM" id="SignalP"/>
    </source>
</evidence>
<evidence type="ECO:0000313" key="2">
    <source>
        <dbReference type="EMBL" id="MEW9573212.1"/>
    </source>
</evidence>
<keyword evidence="1" id="KW-0732">Signal</keyword>
<gene>
    <name evidence="2" type="ORF">ABQJ54_15755</name>
</gene>
<dbReference type="EMBL" id="JBFOHK010000004">
    <property type="protein sequence ID" value="MEW9573212.1"/>
    <property type="molecule type" value="Genomic_DNA"/>
</dbReference>